<evidence type="ECO:0000256" key="5">
    <source>
        <dbReference type="SAM" id="MobiDB-lite"/>
    </source>
</evidence>
<dbReference type="PROSITE" id="PS50937">
    <property type="entry name" value="HTH_MERR_2"/>
    <property type="match status" value="1"/>
</dbReference>
<dbReference type="AlphaFoldDB" id="A0A543AST6"/>
<dbReference type="InterPro" id="IPR000551">
    <property type="entry name" value="MerR-type_HTH_dom"/>
</dbReference>
<dbReference type="InParanoid" id="A0A543AST6"/>
<keyword evidence="8" id="KW-1185">Reference proteome</keyword>
<evidence type="ECO:0000256" key="2">
    <source>
        <dbReference type="ARBA" id="ARBA00023015"/>
    </source>
</evidence>
<dbReference type="EMBL" id="VFOW01000001">
    <property type="protein sequence ID" value="TQL75637.1"/>
    <property type="molecule type" value="Genomic_DNA"/>
</dbReference>
<dbReference type="GO" id="GO:0003677">
    <property type="term" value="F:DNA binding"/>
    <property type="evidence" value="ECO:0007669"/>
    <property type="project" value="UniProtKB-KW"/>
</dbReference>
<dbReference type="Proteomes" id="UP000317043">
    <property type="component" value="Unassembled WGS sequence"/>
</dbReference>
<dbReference type="Pfam" id="PF13411">
    <property type="entry name" value="MerR_1"/>
    <property type="match status" value="1"/>
</dbReference>
<organism evidence="7 8">
    <name type="scientific">Stackebrandtia endophytica</name>
    <dbReference type="NCBI Taxonomy" id="1496996"/>
    <lineage>
        <taxon>Bacteria</taxon>
        <taxon>Bacillati</taxon>
        <taxon>Actinomycetota</taxon>
        <taxon>Actinomycetes</taxon>
        <taxon>Glycomycetales</taxon>
        <taxon>Glycomycetaceae</taxon>
        <taxon>Stackebrandtia</taxon>
    </lineage>
</organism>
<sequence length="164" mass="18442">MRIGELAAQAGMTKDGIRFYERAGLLESRRLPNGYRDFPPESIAWLHYVRTAQRLGFTLGEIAHHGARMRRALDPEAALSELLADKIHLVDERMAELVELRADLVERVGTGCPLRRSDLTAPVDAQREHRFRATEKIDRRALSVSTGQVEARAPTRCDDRGPAD</sequence>
<feature type="domain" description="HTH merR-type" evidence="6">
    <location>
        <begin position="1"/>
        <end position="63"/>
    </location>
</feature>
<dbReference type="RefSeq" id="WP_142035819.1">
    <property type="nucleotide sequence ID" value="NZ_JBHTGS010000001.1"/>
</dbReference>
<accession>A0A543AST6</accession>
<feature type="region of interest" description="Disordered" evidence="5">
    <location>
        <begin position="144"/>
        <end position="164"/>
    </location>
</feature>
<dbReference type="PANTHER" id="PTHR30204:SF69">
    <property type="entry name" value="MERR-FAMILY TRANSCRIPTIONAL REGULATOR"/>
    <property type="match status" value="1"/>
</dbReference>
<dbReference type="SMART" id="SM00422">
    <property type="entry name" value="HTH_MERR"/>
    <property type="match status" value="1"/>
</dbReference>
<dbReference type="PANTHER" id="PTHR30204">
    <property type="entry name" value="REDOX-CYCLING DRUG-SENSING TRANSCRIPTIONAL ACTIVATOR SOXR"/>
    <property type="match status" value="1"/>
</dbReference>
<evidence type="ECO:0000259" key="6">
    <source>
        <dbReference type="PROSITE" id="PS50937"/>
    </source>
</evidence>
<proteinExistence type="predicted"/>
<keyword evidence="3 7" id="KW-0238">DNA-binding</keyword>
<keyword evidence="4" id="KW-0804">Transcription</keyword>
<dbReference type="PRINTS" id="PR00040">
    <property type="entry name" value="HTHMERR"/>
</dbReference>
<name>A0A543AST6_9ACTN</name>
<evidence type="ECO:0000256" key="3">
    <source>
        <dbReference type="ARBA" id="ARBA00023125"/>
    </source>
</evidence>
<dbReference type="SUPFAM" id="SSF46955">
    <property type="entry name" value="Putative DNA-binding domain"/>
    <property type="match status" value="1"/>
</dbReference>
<keyword evidence="2" id="KW-0805">Transcription regulation</keyword>
<keyword evidence="1" id="KW-0678">Repressor</keyword>
<protein>
    <submittedName>
        <fullName evidence="7">DNA-binding transcriptional MerR regulator</fullName>
    </submittedName>
</protein>
<gene>
    <name evidence="7" type="ORF">FB566_1146</name>
</gene>
<dbReference type="InterPro" id="IPR047057">
    <property type="entry name" value="MerR_fam"/>
</dbReference>
<dbReference type="GO" id="GO:0003700">
    <property type="term" value="F:DNA-binding transcription factor activity"/>
    <property type="evidence" value="ECO:0007669"/>
    <property type="project" value="InterPro"/>
</dbReference>
<comment type="caution">
    <text evidence="7">The sequence shown here is derived from an EMBL/GenBank/DDBJ whole genome shotgun (WGS) entry which is preliminary data.</text>
</comment>
<evidence type="ECO:0000313" key="7">
    <source>
        <dbReference type="EMBL" id="TQL75637.1"/>
    </source>
</evidence>
<evidence type="ECO:0000313" key="8">
    <source>
        <dbReference type="Proteomes" id="UP000317043"/>
    </source>
</evidence>
<dbReference type="Gene3D" id="1.10.1660.10">
    <property type="match status" value="1"/>
</dbReference>
<dbReference type="OrthoDB" id="5296483at2"/>
<evidence type="ECO:0000256" key="4">
    <source>
        <dbReference type="ARBA" id="ARBA00023163"/>
    </source>
</evidence>
<evidence type="ECO:0000256" key="1">
    <source>
        <dbReference type="ARBA" id="ARBA00022491"/>
    </source>
</evidence>
<feature type="compositionally biased region" description="Basic and acidic residues" evidence="5">
    <location>
        <begin position="153"/>
        <end position="164"/>
    </location>
</feature>
<dbReference type="InterPro" id="IPR009061">
    <property type="entry name" value="DNA-bd_dom_put_sf"/>
</dbReference>
<reference evidence="7 8" key="1">
    <citation type="submission" date="2019-06" db="EMBL/GenBank/DDBJ databases">
        <title>Sequencing the genomes of 1000 actinobacteria strains.</title>
        <authorList>
            <person name="Klenk H.-P."/>
        </authorList>
    </citation>
    <scope>NUCLEOTIDE SEQUENCE [LARGE SCALE GENOMIC DNA]</scope>
    <source>
        <strain evidence="7 8">DSM 45928</strain>
    </source>
</reference>